<keyword evidence="4" id="KW-1185">Reference proteome</keyword>
<dbReference type="OrthoDB" id="9805628at2"/>
<dbReference type="Pfam" id="PF01063">
    <property type="entry name" value="Aminotran_4"/>
    <property type="match status" value="1"/>
</dbReference>
<evidence type="ECO:0000256" key="1">
    <source>
        <dbReference type="ARBA" id="ARBA00009320"/>
    </source>
</evidence>
<dbReference type="EMBL" id="LT629772">
    <property type="protein sequence ID" value="SDS62468.1"/>
    <property type="molecule type" value="Genomic_DNA"/>
</dbReference>
<dbReference type="RefSeq" id="WP_091525136.1">
    <property type="nucleotide sequence ID" value="NZ_LT629772.1"/>
</dbReference>
<organism evidence="3 4">
    <name type="scientific">Microlunatus soli</name>
    <dbReference type="NCBI Taxonomy" id="630515"/>
    <lineage>
        <taxon>Bacteria</taxon>
        <taxon>Bacillati</taxon>
        <taxon>Actinomycetota</taxon>
        <taxon>Actinomycetes</taxon>
        <taxon>Propionibacteriales</taxon>
        <taxon>Propionibacteriaceae</taxon>
        <taxon>Microlunatus</taxon>
    </lineage>
</organism>
<dbReference type="Gene3D" id="3.20.10.10">
    <property type="entry name" value="D-amino Acid Aminotransferase, subunit A, domain 2"/>
    <property type="match status" value="1"/>
</dbReference>
<dbReference type="NCBIfam" id="NF005886">
    <property type="entry name" value="PRK07849.1-1"/>
    <property type="match status" value="1"/>
</dbReference>
<dbReference type="InterPro" id="IPR043131">
    <property type="entry name" value="BCAT-like_N"/>
</dbReference>
<dbReference type="GO" id="GO:0016829">
    <property type="term" value="F:lyase activity"/>
    <property type="evidence" value="ECO:0007669"/>
    <property type="project" value="UniProtKB-KW"/>
</dbReference>
<name>A0A1H1TQF9_9ACTN</name>
<feature type="region of interest" description="Disordered" evidence="2">
    <location>
        <begin position="1"/>
        <end position="29"/>
    </location>
</feature>
<evidence type="ECO:0000313" key="3">
    <source>
        <dbReference type="EMBL" id="SDS62468.1"/>
    </source>
</evidence>
<dbReference type="GO" id="GO:0005829">
    <property type="term" value="C:cytosol"/>
    <property type="evidence" value="ECO:0007669"/>
    <property type="project" value="TreeGrafter"/>
</dbReference>
<dbReference type="PANTHER" id="PTHR42743:SF11">
    <property type="entry name" value="AMINODEOXYCHORISMATE LYASE"/>
    <property type="match status" value="1"/>
</dbReference>
<dbReference type="Gene3D" id="3.30.470.10">
    <property type="match status" value="1"/>
</dbReference>
<gene>
    <name evidence="3" type="ORF">SAMN04489812_2484</name>
</gene>
<dbReference type="NCBIfam" id="NF005888">
    <property type="entry name" value="PRK07849.1-3"/>
    <property type="match status" value="1"/>
</dbReference>
<sequence>MSKSTLVIVDPATPLPPGTPEHAGRLRLADPDQPQVLVSDLGVTRGDGIFETFGVVGGDIQAMEPHLRRLLNSAVLLDLPELDLEALERAVRLAVAEHPDDELLVKLIVTRGVEGTGRPTAWAYGFIGEDYSPRRLDGIAVVTLDRGYRHDIAQTSPWLLQGAKTLSYAVNKAVLREAARRGAEDVIFLSTDGYVLEGPSSTVIIRTGDTFVTPRTDQGILEGTTQHALFGIVTDLGYTADYRYLRSEELTSADGLWLVSSGQQIAPIISLDGQQIPHDPELTQTLLKRLQSRDS</sequence>
<accession>A0A1H1TQF9</accession>
<dbReference type="Proteomes" id="UP000199103">
    <property type="component" value="Chromosome I"/>
</dbReference>
<evidence type="ECO:0000256" key="2">
    <source>
        <dbReference type="SAM" id="MobiDB-lite"/>
    </source>
</evidence>
<dbReference type="InterPro" id="IPR043132">
    <property type="entry name" value="BCAT-like_C"/>
</dbReference>
<comment type="similarity">
    <text evidence="1">Belongs to the class-IV pyridoxal-phosphate-dependent aminotransferase family.</text>
</comment>
<dbReference type="AlphaFoldDB" id="A0A1H1TQF9"/>
<keyword evidence="3" id="KW-0456">Lyase</keyword>
<dbReference type="InterPro" id="IPR001544">
    <property type="entry name" value="Aminotrans_IV"/>
</dbReference>
<dbReference type="InterPro" id="IPR050571">
    <property type="entry name" value="Class-IV_PLP-Dep_Aminotrnsfr"/>
</dbReference>
<proteinExistence type="inferred from homology"/>
<dbReference type="SUPFAM" id="SSF56752">
    <property type="entry name" value="D-aminoacid aminotransferase-like PLP-dependent enzymes"/>
    <property type="match status" value="1"/>
</dbReference>
<protein>
    <submittedName>
        <fullName evidence="3">4-amino-4-deoxychorismate lyase</fullName>
    </submittedName>
</protein>
<dbReference type="PANTHER" id="PTHR42743">
    <property type="entry name" value="AMINO-ACID AMINOTRANSFERASE"/>
    <property type="match status" value="1"/>
</dbReference>
<evidence type="ECO:0000313" key="4">
    <source>
        <dbReference type="Proteomes" id="UP000199103"/>
    </source>
</evidence>
<dbReference type="STRING" id="630515.SAMN04489812_2484"/>
<reference evidence="3 4" key="1">
    <citation type="submission" date="2016-10" db="EMBL/GenBank/DDBJ databases">
        <authorList>
            <person name="de Groot N.N."/>
        </authorList>
    </citation>
    <scope>NUCLEOTIDE SEQUENCE [LARGE SCALE GENOMIC DNA]</scope>
    <source>
        <strain evidence="3 4">DSM 21800</strain>
    </source>
</reference>
<dbReference type="InterPro" id="IPR036038">
    <property type="entry name" value="Aminotransferase-like"/>
</dbReference>
<dbReference type="GO" id="GO:0046394">
    <property type="term" value="P:carboxylic acid biosynthetic process"/>
    <property type="evidence" value="ECO:0007669"/>
    <property type="project" value="UniProtKB-ARBA"/>
</dbReference>